<protein>
    <submittedName>
        <fullName evidence="9">Purine efflux pump PbuE</fullName>
    </submittedName>
</protein>
<dbReference type="Proteomes" id="UP000681526">
    <property type="component" value="Unassembled WGS sequence"/>
</dbReference>
<evidence type="ECO:0000256" key="5">
    <source>
        <dbReference type="ARBA" id="ARBA00022989"/>
    </source>
</evidence>
<sequence>MTDSARSTVNRPGGIVRLLDWRVVMSVKRNIFLLALTMFIVGTDGFVVAGVLGDIAEQSGVSIEAAGQLITVFALAYAIASPIIASVFGQMDRKYFLILSLAVFSLGNLIVALTADYSLLMAGRIISALGASAVTPAVIMIAGMISPPERRGRAISYVFSGLTIATILGVPFGTYLSHAMDYQSLFLSITIGGAVMLAVLSAALSRLPSPPNVSLRQRLSAVRMKGAPSTLLVTVVVYLSAFTVYSYVSAYYNGRGITDGNELTWILLAFGSGGAIGNLLGGRLTDRFGPRTTNIVSHLGLCASFVLISLAADTLIRAIVLTFIWGVCGWLLAPSQQYRLLALGGARAQILISWNSSCMYLGIGLSGIAGALVIQTLGTSALTWAGAAGALLAVLLTGTLYAPAREENRLAEGAEKAV</sequence>
<evidence type="ECO:0000313" key="9">
    <source>
        <dbReference type="EMBL" id="CAG5089632.1"/>
    </source>
</evidence>
<evidence type="ECO:0000256" key="3">
    <source>
        <dbReference type="ARBA" id="ARBA00022475"/>
    </source>
</evidence>
<evidence type="ECO:0000313" key="10">
    <source>
        <dbReference type="Proteomes" id="UP000681526"/>
    </source>
</evidence>
<dbReference type="PROSITE" id="PS50850">
    <property type="entry name" value="MFS"/>
    <property type="match status" value="1"/>
</dbReference>
<feature type="transmembrane region" description="Helical" evidence="7">
    <location>
        <begin position="154"/>
        <end position="173"/>
    </location>
</feature>
<accession>A0ABM8V6R0</accession>
<feature type="transmembrane region" description="Helical" evidence="7">
    <location>
        <begin position="31"/>
        <end position="53"/>
    </location>
</feature>
<dbReference type="InterPro" id="IPR020846">
    <property type="entry name" value="MFS_dom"/>
</dbReference>
<evidence type="ECO:0000256" key="4">
    <source>
        <dbReference type="ARBA" id="ARBA00022692"/>
    </source>
</evidence>
<keyword evidence="10" id="KW-1185">Reference proteome</keyword>
<evidence type="ECO:0000256" key="1">
    <source>
        <dbReference type="ARBA" id="ARBA00004651"/>
    </source>
</evidence>
<evidence type="ECO:0000256" key="2">
    <source>
        <dbReference type="ARBA" id="ARBA00022448"/>
    </source>
</evidence>
<dbReference type="SUPFAM" id="SSF103473">
    <property type="entry name" value="MFS general substrate transporter"/>
    <property type="match status" value="1"/>
</dbReference>
<feature type="transmembrane region" description="Helical" evidence="7">
    <location>
        <begin position="65"/>
        <end position="88"/>
    </location>
</feature>
<dbReference type="EMBL" id="CAJRAY010000068">
    <property type="protein sequence ID" value="CAG5089632.1"/>
    <property type="molecule type" value="Genomic_DNA"/>
</dbReference>
<feature type="transmembrane region" description="Helical" evidence="7">
    <location>
        <begin position="95"/>
        <end position="115"/>
    </location>
</feature>
<keyword evidence="3" id="KW-1003">Cell membrane</keyword>
<feature type="transmembrane region" description="Helical" evidence="7">
    <location>
        <begin position="316"/>
        <end position="333"/>
    </location>
</feature>
<dbReference type="InterPro" id="IPR011701">
    <property type="entry name" value="MFS"/>
</dbReference>
<organism evidence="9 10">
    <name type="scientific">Thermobacillus xylanilyticus</name>
    <dbReference type="NCBI Taxonomy" id="76633"/>
    <lineage>
        <taxon>Bacteria</taxon>
        <taxon>Bacillati</taxon>
        <taxon>Bacillota</taxon>
        <taxon>Bacilli</taxon>
        <taxon>Bacillales</taxon>
        <taxon>Paenibacillaceae</taxon>
        <taxon>Thermobacillus</taxon>
    </lineage>
</organism>
<dbReference type="Gene3D" id="1.20.1250.20">
    <property type="entry name" value="MFS general substrate transporter like domains"/>
    <property type="match status" value="1"/>
</dbReference>
<feature type="domain" description="Major facilitator superfamily (MFS) profile" evidence="8">
    <location>
        <begin position="30"/>
        <end position="405"/>
    </location>
</feature>
<evidence type="ECO:0000259" key="8">
    <source>
        <dbReference type="PROSITE" id="PS50850"/>
    </source>
</evidence>
<evidence type="ECO:0000256" key="6">
    <source>
        <dbReference type="ARBA" id="ARBA00023136"/>
    </source>
</evidence>
<keyword evidence="5 7" id="KW-1133">Transmembrane helix</keyword>
<feature type="transmembrane region" description="Helical" evidence="7">
    <location>
        <begin position="381"/>
        <end position="402"/>
    </location>
</feature>
<comment type="subcellular location">
    <subcellularLocation>
        <location evidence="1">Cell membrane</location>
        <topology evidence="1">Multi-pass membrane protein</topology>
    </subcellularLocation>
</comment>
<dbReference type="InterPro" id="IPR036259">
    <property type="entry name" value="MFS_trans_sf"/>
</dbReference>
<dbReference type="PANTHER" id="PTHR43124">
    <property type="entry name" value="PURINE EFFLUX PUMP PBUE"/>
    <property type="match status" value="1"/>
</dbReference>
<keyword evidence="2" id="KW-0813">Transport</keyword>
<keyword evidence="6 7" id="KW-0472">Membrane</keyword>
<feature type="transmembrane region" description="Helical" evidence="7">
    <location>
        <begin position="121"/>
        <end position="142"/>
    </location>
</feature>
<keyword evidence="4 7" id="KW-0812">Transmembrane</keyword>
<feature type="transmembrane region" description="Helical" evidence="7">
    <location>
        <begin position="293"/>
        <end position="310"/>
    </location>
</feature>
<dbReference type="Pfam" id="PF07690">
    <property type="entry name" value="MFS_1"/>
    <property type="match status" value="1"/>
</dbReference>
<reference evidence="9 10" key="1">
    <citation type="submission" date="2021-04" db="EMBL/GenBank/DDBJ databases">
        <authorList>
            <person name="Rakotoarivonina H."/>
        </authorList>
    </citation>
    <scope>NUCLEOTIDE SEQUENCE [LARGE SCALE GENOMIC DNA]</scope>
    <source>
        <strain evidence="9 10">XE</strain>
    </source>
</reference>
<feature type="transmembrane region" description="Helical" evidence="7">
    <location>
        <begin position="263"/>
        <end position="281"/>
    </location>
</feature>
<evidence type="ECO:0000256" key="7">
    <source>
        <dbReference type="SAM" id="Phobius"/>
    </source>
</evidence>
<name>A0ABM8V6R0_THEXY</name>
<feature type="transmembrane region" description="Helical" evidence="7">
    <location>
        <begin position="354"/>
        <end position="375"/>
    </location>
</feature>
<dbReference type="CDD" id="cd17324">
    <property type="entry name" value="MFS_NepI_like"/>
    <property type="match status" value="1"/>
</dbReference>
<dbReference type="PANTHER" id="PTHR43124:SF10">
    <property type="entry name" value="PURINE EFFLUX PUMP PBUE"/>
    <property type="match status" value="1"/>
</dbReference>
<proteinExistence type="predicted"/>
<feature type="transmembrane region" description="Helical" evidence="7">
    <location>
        <begin position="185"/>
        <end position="205"/>
    </location>
</feature>
<feature type="transmembrane region" description="Helical" evidence="7">
    <location>
        <begin position="226"/>
        <end position="248"/>
    </location>
</feature>
<comment type="caution">
    <text evidence="9">The sequence shown here is derived from an EMBL/GenBank/DDBJ whole genome shotgun (WGS) entry which is preliminary data.</text>
</comment>
<gene>
    <name evidence="9" type="primary">txxe 2353-pbuE</name>
    <name evidence="9" type="ORF">TXXE_13255</name>
</gene>
<dbReference type="InterPro" id="IPR050189">
    <property type="entry name" value="MFS_Efflux_Transporters"/>
</dbReference>